<keyword evidence="2" id="KW-0221">Differentiation</keyword>
<dbReference type="GO" id="GO:0000981">
    <property type="term" value="F:DNA-binding transcription factor activity, RNA polymerase II-specific"/>
    <property type="evidence" value="ECO:0007669"/>
    <property type="project" value="InterPro"/>
</dbReference>
<evidence type="ECO:0000256" key="6">
    <source>
        <dbReference type="ARBA" id="ARBA00023242"/>
    </source>
</evidence>
<gene>
    <name evidence="9" type="ORF">KC01_LOCUS26702</name>
</gene>
<dbReference type="PANTHER" id="PTHR13864:SF10">
    <property type="entry name" value="HELIX-LOOP-HELIX PROTEIN 2"/>
    <property type="match status" value="1"/>
</dbReference>
<reference evidence="9 10" key="1">
    <citation type="submission" date="2024-04" db="EMBL/GenBank/DDBJ databases">
        <authorList>
            <person name="Waldvogel A.-M."/>
            <person name="Schoenle A."/>
        </authorList>
    </citation>
    <scope>NUCLEOTIDE SEQUENCE [LARGE SCALE GENOMIC DNA]</scope>
</reference>
<dbReference type="InterPro" id="IPR036638">
    <property type="entry name" value="HLH_DNA-bd_sf"/>
</dbReference>
<dbReference type="FunFam" id="4.10.280.10:FF:000027">
    <property type="entry name" value="Nescient helix-loop-helix 1"/>
    <property type="match status" value="1"/>
</dbReference>
<accession>A0AAV2LA14</accession>
<protein>
    <recommendedName>
        <fullName evidence="8">BHLH domain-containing protein</fullName>
    </recommendedName>
</protein>
<evidence type="ECO:0000256" key="4">
    <source>
        <dbReference type="ARBA" id="ARBA00023125"/>
    </source>
</evidence>
<evidence type="ECO:0000256" key="7">
    <source>
        <dbReference type="SAM" id="MobiDB-lite"/>
    </source>
</evidence>
<keyword evidence="5" id="KW-0804">Transcription</keyword>
<dbReference type="PANTHER" id="PTHR13864">
    <property type="entry name" value="T-CELL ACUTE LYMPHOCYTIC LEUKEMIA/STEM CELL LEUKEMIA-RELATED"/>
    <property type="match status" value="1"/>
</dbReference>
<feature type="compositionally biased region" description="Basic residues" evidence="7">
    <location>
        <begin position="321"/>
        <end position="333"/>
    </location>
</feature>
<keyword evidence="6" id="KW-0539">Nucleus</keyword>
<keyword evidence="1" id="KW-0217">Developmental protein</keyword>
<dbReference type="GO" id="GO:0030154">
    <property type="term" value="P:cell differentiation"/>
    <property type="evidence" value="ECO:0007669"/>
    <property type="project" value="UniProtKB-KW"/>
</dbReference>
<evidence type="ECO:0000259" key="8">
    <source>
        <dbReference type="PROSITE" id="PS50888"/>
    </source>
</evidence>
<dbReference type="GO" id="GO:0007399">
    <property type="term" value="P:nervous system development"/>
    <property type="evidence" value="ECO:0007669"/>
    <property type="project" value="UniProtKB-ARBA"/>
</dbReference>
<evidence type="ECO:0000313" key="9">
    <source>
        <dbReference type="EMBL" id="CAL1598296.1"/>
    </source>
</evidence>
<dbReference type="SUPFAM" id="SSF47459">
    <property type="entry name" value="HLH, helix-loop-helix DNA-binding domain"/>
    <property type="match status" value="1"/>
</dbReference>
<evidence type="ECO:0000256" key="1">
    <source>
        <dbReference type="ARBA" id="ARBA00022473"/>
    </source>
</evidence>
<dbReference type="CDD" id="cd19701">
    <property type="entry name" value="bHLH_TS_HEN1"/>
    <property type="match status" value="1"/>
</dbReference>
<feature type="domain" description="BHLH" evidence="8">
    <location>
        <begin position="330"/>
        <end position="382"/>
    </location>
</feature>
<sequence>MGQSPPFLLRPLSSPLSSPSTQLRLHLSPAAKPPTPADLAPRSAKTRKKSQAEGESEHLCVSICVWVAVSMLGRPAGRTDGAGACHDSADDGHILTWDSWFSESHASCSGLHQQPLCAPRGSRSTSEELHTSPDKWGSSGSYLAHDTGKADNPEPPTRTRLAPESSVQAPHGPWTVHFPRSLHICTIVCAALGRSPCPMVPQSRSPPTVSKLNSTLRAVSGFRTTSSKLTFSEGYELNSTLKFVPRPVIGDIFKVLWRSEFQSEAKMMLSPDQAEADLSWTQSDPESLLNSLKSAGCTSDDHVESDEKRCKADPPLSREEKRRRRRATAKYRSAHATRERIRVEAFNVAFAELRKLLPTLPPDKKLSKIEILRLAICYISYLNHVLDV</sequence>
<dbReference type="Pfam" id="PF00010">
    <property type="entry name" value="HLH"/>
    <property type="match status" value="1"/>
</dbReference>
<name>A0AAV2LA14_KNICA</name>
<feature type="region of interest" description="Disordered" evidence="7">
    <location>
        <begin position="115"/>
        <end position="169"/>
    </location>
</feature>
<feature type="region of interest" description="Disordered" evidence="7">
    <location>
        <begin position="1"/>
        <end position="52"/>
    </location>
</feature>
<dbReference type="Gene3D" id="4.10.280.10">
    <property type="entry name" value="Helix-loop-helix DNA-binding domain"/>
    <property type="match status" value="1"/>
</dbReference>
<dbReference type="AlphaFoldDB" id="A0AAV2LA14"/>
<dbReference type="GO" id="GO:0000978">
    <property type="term" value="F:RNA polymerase II cis-regulatory region sequence-specific DNA binding"/>
    <property type="evidence" value="ECO:0007669"/>
    <property type="project" value="TreeGrafter"/>
</dbReference>
<feature type="region of interest" description="Disordered" evidence="7">
    <location>
        <begin position="305"/>
        <end position="333"/>
    </location>
</feature>
<dbReference type="InterPro" id="IPR011598">
    <property type="entry name" value="bHLH_dom"/>
</dbReference>
<dbReference type="GO" id="GO:0046983">
    <property type="term" value="F:protein dimerization activity"/>
    <property type="evidence" value="ECO:0007669"/>
    <property type="project" value="InterPro"/>
</dbReference>
<dbReference type="GO" id="GO:0045944">
    <property type="term" value="P:positive regulation of transcription by RNA polymerase II"/>
    <property type="evidence" value="ECO:0007669"/>
    <property type="project" value="UniProtKB-ARBA"/>
</dbReference>
<proteinExistence type="predicted"/>
<dbReference type="SMART" id="SM00353">
    <property type="entry name" value="HLH"/>
    <property type="match status" value="1"/>
</dbReference>
<dbReference type="EMBL" id="OZ035844">
    <property type="protein sequence ID" value="CAL1598296.1"/>
    <property type="molecule type" value="Genomic_DNA"/>
</dbReference>
<evidence type="ECO:0000256" key="2">
    <source>
        <dbReference type="ARBA" id="ARBA00022782"/>
    </source>
</evidence>
<keyword evidence="10" id="KW-1185">Reference proteome</keyword>
<dbReference type="InterPro" id="IPR040238">
    <property type="entry name" value="TAL-like"/>
</dbReference>
<organism evidence="9 10">
    <name type="scientific">Knipowitschia caucasica</name>
    <name type="common">Caucasian dwarf goby</name>
    <name type="synonym">Pomatoschistus caucasicus</name>
    <dbReference type="NCBI Taxonomy" id="637954"/>
    <lineage>
        <taxon>Eukaryota</taxon>
        <taxon>Metazoa</taxon>
        <taxon>Chordata</taxon>
        <taxon>Craniata</taxon>
        <taxon>Vertebrata</taxon>
        <taxon>Euteleostomi</taxon>
        <taxon>Actinopterygii</taxon>
        <taxon>Neopterygii</taxon>
        <taxon>Teleostei</taxon>
        <taxon>Neoteleostei</taxon>
        <taxon>Acanthomorphata</taxon>
        <taxon>Gobiaria</taxon>
        <taxon>Gobiiformes</taxon>
        <taxon>Gobioidei</taxon>
        <taxon>Gobiidae</taxon>
        <taxon>Gobiinae</taxon>
        <taxon>Knipowitschia</taxon>
    </lineage>
</organism>
<feature type="compositionally biased region" description="Basic and acidic residues" evidence="7">
    <location>
        <begin position="305"/>
        <end position="320"/>
    </location>
</feature>
<feature type="compositionally biased region" description="Low complexity" evidence="7">
    <location>
        <begin position="1"/>
        <end position="25"/>
    </location>
</feature>
<keyword evidence="3" id="KW-0805">Transcription regulation</keyword>
<evidence type="ECO:0000313" key="10">
    <source>
        <dbReference type="Proteomes" id="UP001497482"/>
    </source>
</evidence>
<keyword evidence="4" id="KW-0238">DNA-binding</keyword>
<dbReference type="PROSITE" id="PS50888">
    <property type="entry name" value="BHLH"/>
    <property type="match status" value="1"/>
</dbReference>
<dbReference type="Proteomes" id="UP001497482">
    <property type="component" value="Chromosome 22"/>
</dbReference>
<evidence type="ECO:0000256" key="3">
    <source>
        <dbReference type="ARBA" id="ARBA00023015"/>
    </source>
</evidence>
<evidence type="ECO:0000256" key="5">
    <source>
        <dbReference type="ARBA" id="ARBA00023163"/>
    </source>
</evidence>